<keyword evidence="4" id="KW-0472">Membrane</keyword>
<dbReference type="RefSeq" id="WP_167753388.1">
    <property type="nucleotide sequence ID" value="NZ_JADGLW010000004.1"/>
</dbReference>
<dbReference type="Proteomes" id="UP000647980">
    <property type="component" value="Unassembled WGS sequence"/>
</dbReference>
<evidence type="ECO:0000256" key="4">
    <source>
        <dbReference type="ARBA" id="ARBA00023136"/>
    </source>
</evidence>
<gene>
    <name evidence="5" type="ORF">IR135_07655</name>
</gene>
<protein>
    <submittedName>
        <fullName evidence="5">GPP34 family phosphoprotein</fullName>
    </submittedName>
</protein>
<evidence type="ECO:0000256" key="2">
    <source>
        <dbReference type="ARBA" id="ARBA00023034"/>
    </source>
</evidence>
<dbReference type="EMBL" id="JADGLW010000004">
    <property type="protein sequence ID" value="MBF0754144.1"/>
    <property type="molecule type" value="Genomic_DNA"/>
</dbReference>
<proteinExistence type="predicted"/>
<evidence type="ECO:0000313" key="6">
    <source>
        <dbReference type="Proteomes" id="UP000647980"/>
    </source>
</evidence>
<comment type="caution">
    <text evidence="5">The sequence shown here is derived from an EMBL/GenBank/DDBJ whole genome shotgun (WGS) entry which is preliminary data.</text>
</comment>
<keyword evidence="3" id="KW-0446">Lipid-binding</keyword>
<comment type="subcellular location">
    <subcellularLocation>
        <location evidence="1">Golgi apparatus membrane</location>
        <topology evidence="1">Peripheral membrane protein</topology>
        <orientation evidence="1">Cytoplasmic side</orientation>
    </subcellularLocation>
</comment>
<dbReference type="Gene3D" id="1.10.3630.10">
    <property type="entry name" value="yeast vps74-n-term truncation variant domain like"/>
    <property type="match status" value="1"/>
</dbReference>
<evidence type="ECO:0000256" key="1">
    <source>
        <dbReference type="ARBA" id="ARBA00004255"/>
    </source>
</evidence>
<evidence type="ECO:0000313" key="5">
    <source>
        <dbReference type="EMBL" id="MBF0754144.1"/>
    </source>
</evidence>
<sequence length="225" mass="25164">MFTIAEALILLGTDDEKGTAVSSASSSLNYGLTGSILSELAMMGRIELKDGKVILADDTLTEISYFNTVIDEIKEDHKERTVEHWINHFSGNTKAINDPVYLSLVDKGILKEEDKTYFLFFNTNVYPTVDARPEQEIRKHVNDVVFNNREADSEIAMLLSLIKTCDLTAEVFGRERKEEADKKLAEIIENNEYGKAVSKTVQDMEAAILMATTTVVTTTVIMNNN</sequence>
<keyword evidence="6" id="KW-1185">Reference proteome</keyword>
<dbReference type="InterPro" id="IPR038261">
    <property type="entry name" value="GPP34-like_sf"/>
</dbReference>
<evidence type="ECO:0000256" key="3">
    <source>
        <dbReference type="ARBA" id="ARBA00023121"/>
    </source>
</evidence>
<name>A0ABR9XYS8_9STAP</name>
<dbReference type="InterPro" id="IPR008628">
    <property type="entry name" value="GPP34-like"/>
</dbReference>
<dbReference type="Pfam" id="PF05719">
    <property type="entry name" value="GPP34"/>
    <property type="match status" value="1"/>
</dbReference>
<accession>A0ABR9XYS8</accession>
<reference evidence="5 6" key="1">
    <citation type="submission" date="2020-10" db="EMBL/GenBank/DDBJ databases">
        <title>Mouse Oral microbiota.</title>
        <authorList>
            <person name="Joseph S."/>
            <person name="Aduse-Opoku J."/>
        </authorList>
    </citation>
    <scope>NUCLEOTIDE SEQUENCE [LARGE SCALE GENOMIC DNA]</scope>
    <source>
        <strain evidence="5 6">19428wE5_W307</strain>
    </source>
</reference>
<keyword evidence="2" id="KW-0333">Golgi apparatus</keyword>
<organism evidence="5 6">
    <name type="scientific">Jeotgalicoccus nanhaiensis</name>
    <dbReference type="NCBI Taxonomy" id="568603"/>
    <lineage>
        <taxon>Bacteria</taxon>
        <taxon>Bacillati</taxon>
        <taxon>Bacillota</taxon>
        <taxon>Bacilli</taxon>
        <taxon>Bacillales</taxon>
        <taxon>Staphylococcaceae</taxon>
        <taxon>Jeotgalicoccus</taxon>
    </lineage>
</organism>
<dbReference type="PANTHER" id="PTHR12704:SF2">
    <property type="entry name" value="GOLGI PHOSPHOPROTEIN 3 HOMOLOG SAURON"/>
    <property type="match status" value="1"/>
</dbReference>
<dbReference type="PANTHER" id="PTHR12704">
    <property type="entry name" value="TRANS-GOLGI PROTEIN GMX33"/>
    <property type="match status" value="1"/>
</dbReference>